<evidence type="ECO:0000256" key="1">
    <source>
        <dbReference type="ARBA" id="ARBA00010049"/>
    </source>
</evidence>
<feature type="chain" id="PRO_5044252126" evidence="3">
    <location>
        <begin position="29"/>
        <end position="170"/>
    </location>
</feature>
<dbReference type="Proteomes" id="UP001515500">
    <property type="component" value="Chromosome 18"/>
</dbReference>
<dbReference type="InterPro" id="IPR006041">
    <property type="entry name" value="Pollen_Ole_e1_allergen"/>
</dbReference>
<dbReference type="PROSITE" id="PS51257">
    <property type="entry name" value="PROKAR_LIPOPROTEIN"/>
    <property type="match status" value="1"/>
</dbReference>
<evidence type="ECO:0000256" key="2">
    <source>
        <dbReference type="ARBA" id="ARBA00023157"/>
    </source>
</evidence>
<protein>
    <submittedName>
        <fullName evidence="5">Pollen-specific protein C13-like</fullName>
    </submittedName>
</protein>
<reference evidence="5" key="1">
    <citation type="submission" date="2025-08" db="UniProtKB">
        <authorList>
            <consortium name="RefSeq"/>
        </authorList>
    </citation>
    <scope>IDENTIFICATION</scope>
</reference>
<proteinExistence type="inferred from homology"/>
<accession>A0AB40D0P1</accession>
<dbReference type="AlphaFoldDB" id="A0AB40D0P1"/>
<evidence type="ECO:0000256" key="3">
    <source>
        <dbReference type="SAM" id="SignalP"/>
    </source>
</evidence>
<gene>
    <name evidence="5" type="primary">LOC120282506</name>
</gene>
<keyword evidence="3" id="KW-0732">Signal</keyword>
<dbReference type="Pfam" id="PF01190">
    <property type="entry name" value="Pollen_Ole_e_1"/>
    <property type="match status" value="1"/>
</dbReference>
<dbReference type="RefSeq" id="XP_039145262.1">
    <property type="nucleotide sequence ID" value="XM_039289328.1"/>
</dbReference>
<keyword evidence="4" id="KW-1185">Reference proteome</keyword>
<dbReference type="PANTHER" id="PTHR31614">
    <property type="entry name" value="PROTEIN DOWNSTREAM OF FLC-RELATED"/>
    <property type="match status" value="1"/>
</dbReference>
<sequence length="170" mass="18775">MGKNEISMVVVLFLFVAAACYLPINVSAARNVPAQNKFIVEGKVFCDSCQFGYETPLSTYLAGAKVRVECRDKATGAKTCHFDGVTDHTGTYNIYVSDEHEHETCESVLLSSPHPQCAKLVAGRERAVVFLTHNNGIASDKRFANAMGFEKDTPLPKCAELKKLYEQYDD</sequence>
<organism evidence="4 5">
    <name type="scientific">Dioscorea cayennensis subsp. rotundata</name>
    <name type="common">White Guinea yam</name>
    <name type="synonym">Dioscorea rotundata</name>
    <dbReference type="NCBI Taxonomy" id="55577"/>
    <lineage>
        <taxon>Eukaryota</taxon>
        <taxon>Viridiplantae</taxon>
        <taxon>Streptophyta</taxon>
        <taxon>Embryophyta</taxon>
        <taxon>Tracheophyta</taxon>
        <taxon>Spermatophyta</taxon>
        <taxon>Magnoliopsida</taxon>
        <taxon>Liliopsida</taxon>
        <taxon>Dioscoreales</taxon>
        <taxon>Dioscoreaceae</taxon>
        <taxon>Dioscorea</taxon>
    </lineage>
</organism>
<dbReference type="GeneID" id="120282506"/>
<keyword evidence="2" id="KW-1015">Disulfide bond</keyword>
<dbReference type="PANTHER" id="PTHR31614:SF5">
    <property type="entry name" value="ALLERGEN-LIKE PROTEIN BRSN20"/>
    <property type="match status" value="1"/>
</dbReference>
<name>A0AB40D0P1_DIOCR</name>
<evidence type="ECO:0000313" key="4">
    <source>
        <dbReference type="Proteomes" id="UP001515500"/>
    </source>
</evidence>
<evidence type="ECO:0000313" key="5">
    <source>
        <dbReference type="RefSeq" id="XP_039145262.1"/>
    </source>
</evidence>
<feature type="signal peptide" evidence="3">
    <location>
        <begin position="1"/>
        <end position="28"/>
    </location>
</feature>
<comment type="similarity">
    <text evidence="1">Belongs to the Ole e I family.</text>
</comment>